<name>A0ABU3BND4_9BACT</name>
<sequence>MTALHAACLALALSACGSEVSADSAPPATRPAPAEAAPPGAPSASPYRFDRPVARFELPDELVEISALTVLDDGSLGAVQDEDGDLYVLSPETGRVTAVVPFGPPGDYEGIELVGDRLFVLRADGAVLELDGWDGDEARATTYETGLGAKACDAEGLGTDGERLLIACKKEDDDGFNRVYAFDLDANALLSEPVLVLDRDAVPGEKKLRPSALAVHPLTGHTVVLSSKREALVSLDADGAVVDAWDLGPAAFEQPEGLAFLPNGDAFVSSEGGDGPAVLVRFAYEPAP</sequence>
<evidence type="ECO:0000256" key="3">
    <source>
        <dbReference type="ARBA" id="ARBA00023136"/>
    </source>
</evidence>
<evidence type="ECO:0000256" key="5">
    <source>
        <dbReference type="SAM" id="SignalP"/>
    </source>
</evidence>
<feature type="chain" id="PRO_5047219177" evidence="5">
    <location>
        <begin position="23"/>
        <end position="288"/>
    </location>
</feature>
<feature type="compositionally biased region" description="Low complexity" evidence="4">
    <location>
        <begin position="20"/>
        <end position="46"/>
    </location>
</feature>
<reference evidence="6 7" key="1">
    <citation type="submission" date="2023-09" db="EMBL/GenBank/DDBJ databases">
        <authorList>
            <person name="Rey-Velasco X."/>
        </authorList>
    </citation>
    <scope>NUCLEOTIDE SEQUENCE [LARGE SCALE GENOMIC DNA]</scope>
    <source>
        <strain evidence="6 7">F394</strain>
    </source>
</reference>
<proteinExistence type="predicted"/>
<dbReference type="InterPro" id="IPR009722">
    <property type="entry name" value="YjiK/CarP"/>
</dbReference>
<keyword evidence="7" id="KW-1185">Reference proteome</keyword>
<organism evidence="6 7">
    <name type="scientific">Rubrivirga litoralis</name>
    <dbReference type="NCBI Taxonomy" id="3075598"/>
    <lineage>
        <taxon>Bacteria</taxon>
        <taxon>Pseudomonadati</taxon>
        <taxon>Rhodothermota</taxon>
        <taxon>Rhodothermia</taxon>
        <taxon>Rhodothermales</taxon>
        <taxon>Rubricoccaceae</taxon>
        <taxon>Rubrivirga</taxon>
    </lineage>
</organism>
<feature type="signal peptide" evidence="5">
    <location>
        <begin position="1"/>
        <end position="22"/>
    </location>
</feature>
<feature type="region of interest" description="Disordered" evidence="4">
    <location>
        <begin position="20"/>
        <end position="48"/>
    </location>
</feature>
<evidence type="ECO:0000313" key="7">
    <source>
        <dbReference type="Proteomes" id="UP001267426"/>
    </source>
</evidence>
<comment type="subcellular location">
    <subcellularLocation>
        <location evidence="1">Cell membrane</location>
    </subcellularLocation>
</comment>
<comment type="caution">
    <text evidence="6">The sequence shown here is derived from an EMBL/GenBank/DDBJ whole genome shotgun (WGS) entry which is preliminary data.</text>
</comment>
<accession>A0ABU3BND4</accession>
<protein>
    <submittedName>
        <fullName evidence="6">SdiA-regulated domain-containing protein</fullName>
    </submittedName>
</protein>
<dbReference type="RefSeq" id="WP_311662148.1">
    <property type="nucleotide sequence ID" value="NZ_JAVRHT010000005.1"/>
</dbReference>
<keyword evidence="5" id="KW-0732">Signal</keyword>
<gene>
    <name evidence="6" type="ORF">RM540_03550</name>
</gene>
<dbReference type="EMBL" id="JAVRHT010000005">
    <property type="protein sequence ID" value="MDT0630812.1"/>
    <property type="molecule type" value="Genomic_DNA"/>
</dbReference>
<evidence type="ECO:0000313" key="6">
    <source>
        <dbReference type="EMBL" id="MDT0630812.1"/>
    </source>
</evidence>
<evidence type="ECO:0000256" key="2">
    <source>
        <dbReference type="ARBA" id="ARBA00022475"/>
    </source>
</evidence>
<evidence type="ECO:0000256" key="1">
    <source>
        <dbReference type="ARBA" id="ARBA00004236"/>
    </source>
</evidence>
<keyword evidence="3" id="KW-0472">Membrane</keyword>
<dbReference type="Proteomes" id="UP001267426">
    <property type="component" value="Unassembled WGS sequence"/>
</dbReference>
<dbReference type="InterPro" id="IPR015943">
    <property type="entry name" value="WD40/YVTN_repeat-like_dom_sf"/>
</dbReference>
<evidence type="ECO:0000256" key="4">
    <source>
        <dbReference type="SAM" id="MobiDB-lite"/>
    </source>
</evidence>
<dbReference type="Pfam" id="PF06977">
    <property type="entry name" value="SdiA-regulated"/>
    <property type="match status" value="1"/>
</dbReference>
<dbReference type="SUPFAM" id="SSF82171">
    <property type="entry name" value="DPP6 N-terminal domain-like"/>
    <property type="match status" value="1"/>
</dbReference>
<keyword evidence="2" id="KW-1003">Cell membrane</keyword>
<dbReference type="Gene3D" id="2.130.10.10">
    <property type="entry name" value="YVTN repeat-like/Quinoprotein amine dehydrogenase"/>
    <property type="match status" value="1"/>
</dbReference>